<feature type="chain" id="PRO_5021950448" evidence="2">
    <location>
        <begin position="27"/>
        <end position="380"/>
    </location>
</feature>
<feature type="compositionally biased region" description="Low complexity" evidence="1">
    <location>
        <begin position="171"/>
        <end position="182"/>
    </location>
</feature>
<protein>
    <submittedName>
        <fullName evidence="4">LysM domain-containing protein</fullName>
    </submittedName>
</protein>
<feature type="signal peptide" evidence="2">
    <location>
        <begin position="1"/>
        <end position="26"/>
    </location>
</feature>
<keyword evidence="2" id="KW-0732">Signal</keyword>
<evidence type="ECO:0000259" key="3">
    <source>
        <dbReference type="PROSITE" id="PS51782"/>
    </source>
</evidence>
<name>A0A562VM24_9BACT</name>
<evidence type="ECO:0000313" key="5">
    <source>
        <dbReference type="Proteomes" id="UP000319449"/>
    </source>
</evidence>
<gene>
    <name evidence="4" type="ORF">JN12_02186</name>
</gene>
<keyword evidence="5" id="KW-1185">Reference proteome</keyword>
<proteinExistence type="predicted"/>
<dbReference type="InterPro" id="IPR036779">
    <property type="entry name" value="LysM_dom_sf"/>
</dbReference>
<dbReference type="InterPro" id="IPR018392">
    <property type="entry name" value="LysM"/>
</dbReference>
<feature type="region of interest" description="Disordered" evidence="1">
    <location>
        <begin position="42"/>
        <end position="67"/>
    </location>
</feature>
<dbReference type="CDD" id="cd00118">
    <property type="entry name" value="LysM"/>
    <property type="match status" value="1"/>
</dbReference>
<dbReference type="Pfam" id="PF01476">
    <property type="entry name" value="LysM"/>
    <property type="match status" value="1"/>
</dbReference>
<dbReference type="Proteomes" id="UP000319449">
    <property type="component" value="Unassembled WGS sequence"/>
</dbReference>
<evidence type="ECO:0000256" key="2">
    <source>
        <dbReference type="SAM" id="SignalP"/>
    </source>
</evidence>
<dbReference type="OrthoDB" id="5395781at2"/>
<dbReference type="AlphaFoldDB" id="A0A562VM24"/>
<evidence type="ECO:0000313" key="4">
    <source>
        <dbReference type="EMBL" id="TWJ18969.1"/>
    </source>
</evidence>
<comment type="caution">
    <text evidence="4">The sequence shown here is derived from an EMBL/GenBank/DDBJ whole genome shotgun (WGS) entry which is preliminary data.</text>
</comment>
<dbReference type="Gene3D" id="3.10.350.10">
    <property type="entry name" value="LysM domain"/>
    <property type="match status" value="1"/>
</dbReference>
<dbReference type="EMBL" id="VLLN01000012">
    <property type="protein sequence ID" value="TWJ18969.1"/>
    <property type="molecule type" value="Genomic_DNA"/>
</dbReference>
<feature type="region of interest" description="Disordered" evidence="1">
    <location>
        <begin position="132"/>
        <end position="210"/>
    </location>
</feature>
<accession>A0A562VM24</accession>
<dbReference type="RefSeq" id="WP_145022568.1">
    <property type="nucleotide sequence ID" value="NZ_VLLN01000012.1"/>
</dbReference>
<reference evidence="4 5" key="1">
    <citation type="submission" date="2019-07" db="EMBL/GenBank/DDBJ databases">
        <title>Genomic Encyclopedia of Archaeal and Bacterial Type Strains, Phase II (KMG-II): from individual species to whole genera.</title>
        <authorList>
            <person name="Goeker M."/>
        </authorList>
    </citation>
    <scope>NUCLEOTIDE SEQUENCE [LARGE SCALE GENOMIC DNA]</scope>
    <source>
        <strain evidence="4 5">ATCC BAA-1139</strain>
    </source>
</reference>
<sequence>MMPTQSLHMAIILAAALSLSVASGQAADSRFEIDLKELPKATASHPARSGHLPSQAAKKTSPKTSVRHVATDGNVRYTVKSGDHIFKVLMRNFGLSNQQAERLIPEIARVNGIDDIRRLRVGQELLIPLTQSKRTVKHDTRSGTEPEPAPLPAQTAEPSAEGPATPPETAPSPQQQPGTALPAVPPAVSPAPEQAIAPAQQTAPHPDRPAQSIRVAVHPVPAKDMNGIVDILLDLLAPGWGRNRIVETGRESTDGSYISIKVGRYFEQSGHRYIVNSESDPLTLTMLRLLEVNGDRVINIGREEGVTAVTSRLVAKMELPRREGSFRVKCLDLPGGDFQLQGVWVSPAAPYGQQLLITGDQVPKCTAELLSGGELPLAGK</sequence>
<feature type="compositionally biased region" description="Low complexity" evidence="1">
    <location>
        <begin position="190"/>
        <end position="204"/>
    </location>
</feature>
<dbReference type="PROSITE" id="PS51782">
    <property type="entry name" value="LYSM"/>
    <property type="match status" value="1"/>
</dbReference>
<evidence type="ECO:0000256" key="1">
    <source>
        <dbReference type="SAM" id="MobiDB-lite"/>
    </source>
</evidence>
<feature type="domain" description="LysM" evidence="3">
    <location>
        <begin position="75"/>
        <end position="127"/>
    </location>
</feature>
<organism evidence="4 5">
    <name type="scientific">Geobacter argillaceus</name>
    <dbReference type="NCBI Taxonomy" id="345631"/>
    <lineage>
        <taxon>Bacteria</taxon>
        <taxon>Pseudomonadati</taxon>
        <taxon>Thermodesulfobacteriota</taxon>
        <taxon>Desulfuromonadia</taxon>
        <taxon>Geobacterales</taxon>
        <taxon>Geobacteraceae</taxon>
        <taxon>Geobacter</taxon>
    </lineage>
</organism>